<evidence type="ECO:0000313" key="4">
    <source>
        <dbReference type="Proteomes" id="UP000230052"/>
    </source>
</evidence>
<sequence length="174" mass="20090">MKVYRCRICGEVYIGRERPNTCPFCGAHEKYFVLAKDWKLLESKTLSGASKEHLQKALELEIDNTNFYKAVSEKSKDVYVSSMFKGLSKIEREHASTICKHLKIEKPDSNVGSDKALDSDKENIEESNKREKRAVKFYTEAMRQVSEEEIKEFFKALTEIESDHIILTEQKTGI</sequence>
<dbReference type="CDD" id="cd01045">
    <property type="entry name" value="Ferritin_like_AB"/>
    <property type="match status" value="1"/>
</dbReference>
<evidence type="ECO:0000259" key="2">
    <source>
        <dbReference type="PROSITE" id="PS50903"/>
    </source>
</evidence>
<dbReference type="Proteomes" id="UP000230052">
    <property type="component" value="Unassembled WGS sequence"/>
</dbReference>
<reference evidence="3 4" key="1">
    <citation type="submission" date="2017-09" db="EMBL/GenBank/DDBJ databases">
        <title>Depth-based differentiation of microbial function through sediment-hosted aquifers and enrichment of novel symbionts in the deep terrestrial subsurface.</title>
        <authorList>
            <person name="Probst A.J."/>
            <person name="Ladd B."/>
            <person name="Jarett J.K."/>
            <person name="Geller-Mcgrath D.E."/>
            <person name="Sieber C.M."/>
            <person name="Emerson J.B."/>
            <person name="Anantharaman K."/>
            <person name="Thomas B.C."/>
            <person name="Malmstrom R."/>
            <person name="Stieglmeier M."/>
            <person name="Klingl A."/>
            <person name="Woyke T."/>
            <person name="Ryan C.M."/>
            <person name="Banfield J.F."/>
        </authorList>
    </citation>
    <scope>NUCLEOTIDE SEQUENCE [LARGE SCALE GENOMIC DNA]</scope>
    <source>
        <strain evidence="3">CG07_land_8_20_14_0_80_42_15</strain>
    </source>
</reference>
<dbReference type="InterPro" id="IPR009078">
    <property type="entry name" value="Ferritin-like_SF"/>
</dbReference>
<dbReference type="GO" id="GO:0016491">
    <property type="term" value="F:oxidoreductase activity"/>
    <property type="evidence" value="ECO:0007669"/>
    <property type="project" value="InterPro"/>
</dbReference>
<name>A0A2J0L0Z0_9BACT</name>
<dbReference type="PROSITE" id="PS50903">
    <property type="entry name" value="RUBREDOXIN_LIKE"/>
    <property type="match status" value="1"/>
</dbReference>
<accession>A0A2J0L0Z0</accession>
<dbReference type="Pfam" id="PF02915">
    <property type="entry name" value="Rubrerythrin"/>
    <property type="match status" value="1"/>
</dbReference>
<dbReference type="InterPro" id="IPR003251">
    <property type="entry name" value="Rr_diiron-bd_dom"/>
</dbReference>
<protein>
    <submittedName>
        <fullName evidence="3">Ferritin</fullName>
    </submittedName>
</protein>
<dbReference type="EMBL" id="PEWV01000075">
    <property type="protein sequence ID" value="PIU40896.1"/>
    <property type="molecule type" value="Genomic_DNA"/>
</dbReference>
<feature type="domain" description="Rubredoxin-like" evidence="2">
    <location>
        <begin position="1"/>
        <end position="35"/>
    </location>
</feature>
<dbReference type="GO" id="GO:0005506">
    <property type="term" value="F:iron ion binding"/>
    <property type="evidence" value="ECO:0007669"/>
    <property type="project" value="InterPro"/>
</dbReference>
<dbReference type="SUPFAM" id="SSF57802">
    <property type="entry name" value="Rubredoxin-like"/>
    <property type="match status" value="1"/>
</dbReference>
<dbReference type="Gene3D" id="1.20.1260.10">
    <property type="match status" value="1"/>
</dbReference>
<evidence type="ECO:0000313" key="3">
    <source>
        <dbReference type="EMBL" id="PIU40896.1"/>
    </source>
</evidence>
<dbReference type="AlphaFoldDB" id="A0A2J0L0Z0"/>
<evidence type="ECO:0000256" key="1">
    <source>
        <dbReference type="SAM" id="Coils"/>
    </source>
</evidence>
<proteinExistence type="predicted"/>
<dbReference type="SUPFAM" id="SSF47240">
    <property type="entry name" value="Ferritin-like"/>
    <property type="match status" value="1"/>
</dbReference>
<comment type="caution">
    <text evidence="3">The sequence shown here is derived from an EMBL/GenBank/DDBJ whole genome shotgun (WGS) entry which is preliminary data.</text>
</comment>
<dbReference type="InterPro" id="IPR048574">
    <property type="entry name" value="RUBY_RBDX"/>
</dbReference>
<organism evidence="3 4">
    <name type="scientific">Candidatus Aquitaenariimonas noxiae</name>
    <dbReference type="NCBI Taxonomy" id="1974741"/>
    <lineage>
        <taxon>Bacteria</taxon>
        <taxon>Pseudomonadati</taxon>
        <taxon>Candidatus Omnitrophota</taxon>
        <taxon>Candidatus Aquitaenariimonas</taxon>
    </lineage>
</organism>
<gene>
    <name evidence="3" type="ORF">COS99_08305</name>
</gene>
<keyword evidence="1" id="KW-0175">Coiled coil</keyword>
<feature type="coiled-coil region" evidence="1">
    <location>
        <begin position="121"/>
        <end position="148"/>
    </location>
</feature>
<dbReference type="InterPro" id="IPR012347">
    <property type="entry name" value="Ferritin-like"/>
</dbReference>
<dbReference type="Gene3D" id="2.20.28.10">
    <property type="match status" value="1"/>
</dbReference>
<dbReference type="InterPro" id="IPR024934">
    <property type="entry name" value="Rubredoxin-like_dom"/>
</dbReference>
<dbReference type="Pfam" id="PF21349">
    <property type="entry name" value="RUBY_RBDX"/>
    <property type="match status" value="1"/>
</dbReference>